<dbReference type="GO" id="GO:0090110">
    <property type="term" value="P:COPII-coated vesicle cargo loading"/>
    <property type="evidence" value="ECO:0007669"/>
    <property type="project" value="TreeGrafter"/>
</dbReference>
<dbReference type="GO" id="GO:0070971">
    <property type="term" value="C:endoplasmic reticulum exit site"/>
    <property type="evidence" value="ECO:0007669"/>
    <property type="project" value="TreeGrafter"/>
</dbReference>
<feature type="domain" description="Sec23/Sec24 trunk" evidence="7">
    <location>
        <begin position="263"/>
        <end position="503"/>
    </location>
</feature>
<evidence type="ECO:0000256" key="1">
    <source>
        <dbReference type="ARBA" id="ARBA00008334"/>
    </source>
</evidence>
<sequence>MQNVEIQQNKGTRKKKNRHILDASLASESSNGFAQSQFHSQGTFVPSGQSTNSGATNPHQFHQYNQHNLGSDEPNQPIQPPRVEMEPGHFPGVAEDAREAMDFYRHNLFYTGQTNGVNPPANIDFSAIDTGVSNPKFARLSMGLIPSLEEVLTASHLPLSLTLQPLADLTPEEGTVPVVDYTQSSIPRCHRCRTYINPAMLFLNGGAKYSCNICGFANETPAEYYSPSDSTGRRQDWSERPELQYGTCDFIVGKDYWAREKAPRPIHILFAIDVSEQALIRGVPKAATDAILRVLYGQEEQKLPEGARIALVTFDRACHFYSLDPALTTNPQMMSISDVEDMFVPMEAGLFACPRASRSIIEATLVKISTMFEKDAVPEPALGALSRAAWLALNKVGGKLCLFLSALPTWGPGRLKVRENPSLYNTPDERALYDAASPHWKNIAEEFVNIGVGVDCFFFPSAYIDIATISLLSQTTGGDTFYYQNFVAERDAPRFSEELQRSIYRSQGSAVQMKLRCSNGLRVVSIIGGLLQKGPSDLEMGSVDADKAVTFVLKHDGKLDAKSEVHFQSAVLFTTPDGHRVLRTHNTRCAVARTVGEVLRSCDSGAAIATIAKVATSQVLKTDLKVVKQTITDQCVRVLAAYRKNCATNLPAGELILPESLKLFPLLTLAVQKQFAFRTDSINSDVRVNNQRLIRRCSVRDLLSLIYPRLIPIHSLAPDDGFADDSGHLKLPTVSRNSFKQLDNGGAYILDNGQTLYLWFKSDVTPALLQDLYGEQFTSLEALNPRSTQLPVLETLLNTQVRNIIAYLNTFSTSRHLVPQISRQTLDGSEMTFAQGLVDDRNCDNLAYADFLIYVHKHVQVLLAETQQSRGIGSWISGHEQAY</sequence>
<comment type="caution">
    <text evidence="10">The sequence shown here is derived from an EMBL/GenBank/DDBJ whole genome shotgun (WGS) entry which is preliminary data.</text>
</comment>
<keyword evidence="2" id="KW-0813">Transport</keyword>
<accession>R4XDR5</accession>
<proteinExistence type="inferred from homology"/>
<dbReference type="Pfam" id="PF08033">
    <property type="entry name" value="Sec23_BS"/>
    <property type="match status" value="1"/>
</dbReference>
<dbReference type="Gene3D" id="2.60.40.1670">
    <property type="entry name" value="beta-sandwich domain of Sec23/24"/>
    <property type="match status" value="1"/>
</dbReference>
<dbReference type="Gene3D" id="3.40.20.10">
    <property type="entry name" value="Severin"/>
    <property type="match status" value="1"/>
</dbReference>
<dbReference type="EMBL" id="CAHR02000175">
    <property type="protein sequence ID" value="CCG83767.1"/>
    <property type="molecule type" value="Genomic_DNA"/>
</dbReference>
<name>R4XDR5_TAPDE</name>
<dbReference type="InterPro" id="IPR036465">
    <property type="entry name" value="vWFA_dom_sf"/>
</dbReference>
<dbReference type="Pfam" id="PF00626">
    <property type="entry name" value="Gelsolin"/>
    <property type="match status" value="1"/>
</dbReference>
<dbReference type="InterPro" id="IPR036175">
    <property type="entry name" value="Sec23/24_helical_dom_sf"/>
</dbReference>
<evidence type="ECO:0000313" key="11">
    <source>
        <dbReference type="Proteomes" id="UP000013776"/>
    </source>
</evidence>
<dbReference type="SUPFAM" id="SSF82919">
    <property type="entry name" value="Zn-finger domain of Sec23/24"/>
    <property type="match status" value="1"/>
</dbReference>
<feature type="domain" description="Sec23/Sec24 beta-sandwich" evidence="9">
    <location>
        <begin position="510"/>
        <end position="591"/>
    </location>
</feature>
<dbReference type="Pfam" id="PF04815">
    <property type="entry name" value="Sec23_helical"/>
    <property type="match status" value="1"/>
</dbReference>
<dbReference type="Gene3D" id="2.30.30.380">
    <property type="entry name" value="Zn-finger domain of Sec23/24"/>
    <property type="match status" value="1"/>
</dbReference>
<feature type="domain" description="Zinc finger Sec23/Sec24-type" evidence="6">
    <location>
        <begin position="186"/>
        <end position="224"/>
    </location>
</feature>
<dbReference type="SUPFAM" id="SSF82754">
    <property type="entry name" value="C-terminal, gelsolin-like domain of Sec23/24"/>
    <property type="match status" value="1"/>
</dbReference>
<dbReference type="STRING" id="1097556.R4XDR5"/>
<keyword evidence="11" id="KW-1185">Reference proteome</keyword>
<evidence type="ECO:0000259" key="6">
    <source>
        <dbReference type="Pfam" id="PF04810"/>
    </source>
</evidence>
<dbReference type="SUPFAM" id="SSF81995">
    <property type="entry name" value="beta-sandwich domain of Sec23/24"/>
    <property type="match status" value="1"/>
</dbReference>
<evidence type="ECO:0000256" key="3">
    <source>
        <dbReference type="ARBA" id="ARBA00022927"/>
    </source>
</evidence>
<dbReference type="Pfam" id="PF04811">
    <property type="entry name" value="Sec23_trunk"/>
    <property type="match status" value="1"/>
</dbReference>
<dbReference type="Proteomes" id="UP000013776">
    <property type="component" value="Unassembled WGS sequence"/>
</dbReference>
<organism evidence="10 11">
    <name type="scientific">Taphrina deformans (strain PYCC 5710 / ATCC 11124 / CBS 356.35 / IMI 108563 / JCM 9778 / NBRC 8474)</name>
    <name type="common">Peach leaf curl fungus</name>
    <name type="synonym">Lalaria deformans</name>
    <dbReference type="NCBI Taxonomy" id="1097556"/>
    <lineage>
        <taxon>Eukaryota</taxon>
        <taxon>Fungi</taxon>
        <taxon>Dikarya</taxon>
        <taxon>Ascomycota</taxon>
        <taxon>Taphrinomycotina</taxon>
        <taxon>Taphrinomycetes</taxon>
        <taxon>Taphrinales</taxon>
        <taxon>Taphrinaceae</taxon>
        <taxon>Taphrina</taxon>
    </lineage>
</organism>
<dbReference type="SUPFAM" id="SSF53300">
    <property type="entry name" value="vWA-like"/>
    <property type="match status" value="1"/>
</dbReference>
<dbReference type="PANTHER" id="PTHR13803">
    <property type="entry name" value="SEC24-RELATED PROTEIN"/>
    <property type="match status" value="1"/>
</dbReference>
<comment type="similarity">
    <text evidence="1">Belongs to the SEC23/SEC24 family. SEC24 subfamily.</text>
</comment>
<dbReference type="InterPro" id="IPR006900">
    <property type="entry name" value="Sec23/24_helical_dom"/>
</dbReference>
<evidence type="ECO:0000259" key="5">
    <source>
        <dbReference type="Pfam" id="PF00626"/>
    </source>
</evidence>
<evidence type="ECO:0000256" key="4">
    <source>
        <dbReference type="SAM" id="MobiDB-lite"/>
    </source>
</evidence>
<dbReference type="eggNOG" id="KOG1984">
    <property type="taxonomic scope" value="Eukaryota"/>
</dbReference>
<dbReference type="GO" id="GO:0030127">
    <property type="term" value="C:COPII vesicle coat"/>
    <property type="evidence" value="ECO:0007669"/>
    <property type="project" value="InterPro"/>
</dbReference>
<dbReference type="InterPro" id="IPR036180">
    <property type="entry name" value="Gelsolin-like_dom_sf"/>
</dbReference>
<dbReference type="GO" id="GO:0000149">
    <property type="term" value="F:SNARE binding"/>
    <property type="evidence" value="ECO:0007669"/>
    <property type="project" value="TreeGrafter"/>
</dbReference>
<dbReference type="Gene3D" id="1.20.120.730">
    <property type="entry name" value="Sec23/Sec24 helical domain"/>
    <property type="match status" value="1"/>
</dbReference>
<evidence type="ECO:0000256" key="2">
    <source>
        <dbReference type="ARBA" id="ARBA00022448"/>
    </source>
</evidence>
<evidence type="ECO:0000259" key="8">
    <source>
        <dbReference type="Pfam" id="PF04815"/>
    </source>
</evidence>
<reference evidence="10 11" key="1">
    <citation type="journal article" date="2013" name="MBio">
        <title>Genome sequencing of the plant pathogen Taphrina deformans, the causal agent of peach leaf curl.</title>
        <authorList>
            <person name="Cisse O.H."/>
            <person name="Almeida J.M.G.C.F."/>
            <person name="Fonseca A."/>
            <person name="Kumar A.A."/>
            <person name="Salojaervi J."/>
            <person name="Overmyer K."/>
            <person name="Hauser P.M."/>
            <person name="Pagni M."/>
        </authorList>
    </citation>
    <scope>NUCLEOTIDE SEQUENCE [LARGE SCALE GENOMIC DNA]</scope>
    <source>
        <strain evidence="11">PYCC 5710 / ATCC 11124 / CBS 356.35 / IMI 108563 / JCM 9778 / NBRC 8474</strain>
    </source>
</reference>
<dbReference type="InterPro" id="IPR029006">
    <property type="entry name" value="ADF-H/Gelsolin-like_dom_sf"/>
</dbReference>
<dbReference type="InterPro" id="IPR006896">
    <property type="entry name" value="Sec23/24_trunk_dom"/>
</dbReference>
<dbReference type="Gene3D" id="3.40.50.410">
    <property type="entry name" value="von Willebrand factor, type A domain"/>
    <property type="match status" value="1"/>
</dbReference>
<dbReference type="InterPro" id="IPR007123">
    <property type="entry name" value="Gelsolin-like_dom"/>
</dbReference>
<evidence type="ECO:0000313" key="10">
    <source>
        <dbReference type="EMBL" id="CCG83767.1"/>
    </source>
</evidence>
<dbReference type="GO" id="GO:0008270">
    <property type="term" value="F:zinc ion binding"/>
    <property type="evidence" value="ECO:0007669"/>
    <property type="project" value="InterPro"/>
</dbReference>
<evidence type="ECO:0000259" key="9">
    <source>
        <dbReference type="Pfam" id="PF08033"/>
    </source>
</evidence>
<dbReference type="AlphaFoldDB" id="R4XDR5"/>
<dbReference type="OrthoDB" id="49016at2759"/>
<keyword evidence="3" id="KW-0653">Protein transport</keyword>
<feature type="compositionally biased region" description="Polar residues" evidence="4">
    <location>
        <begin position="32"/>
        <end position="76"/>
    </location>
</feature>
<evidence type="ECO:0000259" key="7">
    <source>
        <dbReference type="Pfam" id="PF04811"/>
    </source>
</evidence>
<feature type="region of interest" description="Disordered" evidence="4">
    <location>
        <begin position="32"/>
        <end position="78"/>
    </location>
</feature>
<dbReference type="InterPro" id="IPR006895">
    <property type="entry name" value="Znf_Sec23_Sec24"/>
</dbReference>
<dbReference type="SUPFAM" id="SSF81811">
    <property type="entry name" value="Helical domain of Sec23/24"/>
    <property type="match status" value="1"/>
</dbReference>
<gene>
    <name evidence="10" type="ORF">TAPDE_003968</name>
</gene>
<dbReference type="VEuPathDB" id="FungiDB:TAPDE_003968"/>
<dbReference type="GO" id="GO:0006886">
    <property type="term" value="P:intracellular protein transport"/>
    <property type="evidence" value="ECO:0007669"/>
    <property type="project" value="InterPro"/>
</dbReference>
<feature type="domain" description="Gelsolin-like" evidence="5">
    <location>
        <begin position="730"/>
        <end position="795"/>
    </location>
</feature>
<dbReference type="InterPro" id="IPR036174">
    <property type="entry name" value="Znf_Sec23_Sec24_sf"/>
</dbReference>
<dbReference type="InterPro" id="IPR050550">
    <property type="entry name" value="SEC23_SEC24_subfamily"/>
</dbReference>
<protein>
    <submittedName>
        <fullName evidence="10">Uncharacterized protein</fullName>
    </submittedName>
</protein>
<dbReference type="PANTHER" id="PTHR13803:SF4">
    <property type="entry name" value="SECRETORY 24CD, ISOFORM C"/>
    <property type="match status" value="1"/>
</dbReference>
<feature type="domain" description="Sec23/Sec24 helical" evidence="8">
    <location>
        <begin position="603"/>
        <end position="703"/>
    </location>
</feature>
<dbReference type="Pfam" id="PF04810">
    <property type="entry name" value="zf-Sec23_Sec24"/>
    <property type="match status" value="1"/>
</dbReference>
<dbReference type="InterPro" id="IPR012990">
    <property type="entry name" value="Beta-sandwich_Sec23_24"/>
</dbReference>